<proteinExistence type="predicted"/>
<sequence>MAFSLTGGRPTTSLGPVPALTSAVLDTLRQSLAEPRSPAQVVELTIRLADGRTSLSAENRRCRLRHDPTCGMVQVTSAGVYSWGGGCIRN</sequence>
<dbReference type="EMBL" id="JAVDQK010000024">
    <property type="protein sequence ID" value="MDR6221135.1"/>
    <property type="molecule type" value="Genomic_DNA"/>
</dbReference>
<organism evidence="1 2">
    <name type="scientific">Deinococcus soli</name>
    <name type="common">ex Cha et al. 2016</name>
    <dbReference type="NCBI Taxonomy" id="1309411"/>
    <lineage>
        <taxon>Bacteria</taxon>
        <taxon>Thermotogati</taxon>
        <taxon>Deinococcota</taxon>
        <taxon>Deinococci</taxon>
        <taxon>Deinococcales</taxon>
        <taxon>Deinococcaceae</taxon>
        <taxon>Deinococcus</taxon>
    </lineage>
</organism>
<reference evidence="1" key="1">
    <citation type="submission" date="2023-07" db="EMBL/GenBank/DDBJ databases">
        <title>Sorghum-associated microbial communities from plants grown in Nebraska, USA.</title>
        <authorList>
            <person name="Schachtman D."/>
        </authorList>
    </citation>
    <scope>NUCLEOTIDE SEQUENCE</scope>
    <source>
        <strain evidence="1">BE330</strain>
    </source>
</reference>
<protein>
    <submittedName>
        <fullName evidence="1">Uncharacterized protein</fullName>
    </submittedName>
</protein>
<dbReference type="AlphaFoldDB" id="A0AAE4BPK3"/>
<gene>
    <name evidence="1" type="ORF">J2Y00_004767</name>
</gene>
<dbReference type="Proteomes" id="UP001185331">
    <property type="component" value="Unassembled WGS sequence"/>
</dbReference>
<dbReference type="RefSeq" id="WP_217612090.1">
    <property type="nucleotide sequence ID" value="NZ_JAVDQJ010000022.1"/>
</dbReference>
<comment type="caution">
    <text evidence="1">The sequence shown here is derived from an EMBL/GenBank/DDBJ whole genome shotgun (WGS) entry which is preliminary data.</text>
</comment>
<name>A0AAE4BPK3_9DEIO</name>
<accession>A0AAE4BPK3</accession>
<evidence type="ECO:0000313" key="1">
    <source>
        <dbReference type="EMBL" id="MDR6221135.1"/>
    </source>
</evidence>
<evidence type="ECO:0000313" key="2">
    <source>
        <dbReference type="Proteomes" id="UP001185331"/>
    </source>
</evidence>